<dbReference type="Pfam" id="PF00497">
    <property type="entry name" value="SBP_bac_3"/>
    <property type="match status" value="1"/>
</dbReference>
<dbReference type="EMBL" id="CP030058">
    <property type="protein sequence ID" value="QOZ64805.1"/>
    <property type="molecule type" value="Genomic_DNA"/>
</dbReference>
<evidence type="ECO:0000313" key="3">
    <source>
        <dbReference type="EMBL" id="GGI26167.1"/>
    </source>
</evidence>
<dbReference type="AlphaFoldDB" id="A0A410VIV0"/>
<protein>
    <submittedName>
        <fullName evidence="3">ABC transporter substrate-binding protein</fullName>
    </submittedName>
</protein>
<dbReference type="Proteomes" id="UP000625079">
    <property type="component" value="Unassembled WGS sequence"/>
</dbReference>
<name>A0A410VIV0_9BRAD</name>
<reference evidence="3" key="3">
    <citation type="submission" date="2022-12" db="EMBL/GenBank/DDBJ databases">
        <authorList>
            <person name="Sun Q."/>
            <person name="Zhou Y."/>
        </authorList>
    </citation>
    <scope>NUCLEOTIDE SEQUENCE</scope>
    <source>
        <strain evidence="3">CGMCC 1.15034</strain>
    </source>
</reference>
<dbReference type="CDD" id="cd01004">
    <property type="entry name" value="PBP2_MidA_like"/>
    <property type="match status" value="1"/>
</dbReference>
<dbReference type="SMART" id="SM00062">
    <property type="entry name" value="PBPb"/>
    <property type="match status" value="1"/>
</dbReference>
<dbReference type="PANTHER" id="PTHR35936">
    <property type="entry name" value="MEMBRANE-BOUND LYTIC MUREIN TRANSGLYCOSYLASE F"/>
    <property type="match status" value="1"/>
</dbReference>
<evidence type="ECO:0000313" key="5">
    <source>
        <dbReference type="Proteomes" id="UP000593880"/>
    </source>
</evidence>
<evidence type="ECO:0000256" key="1">
    <source>
        <dbReference type="ARBA" id="ARBA00022729"/>
    </source>
</evidence>
<dbReference type="Proteomes" id="UP000593880">
    <property type="component" value="Plasmid unnamed"/>
</dbReference>
<dbReference type="SUPFAM" id="SSF53850">
    <property type="entry name" value="Periplasmic binding protein-like II"/>
    <property type="match status" value="1"/>
</dbReference>
<dbReference type="EMBL" id="BMHC01000007">
    <property type="protein sequence ID" value="GGI26167.1"/>
    <property type="molecule type" value="Genomic_DNA"/>
</dbReference>
<gene>
    <name evidence="3" type="ORF">GCM10010987_38040</name>
    <name evidence="4" type="ORF">XH86_39950</name>
</gene>
<dbReference type="InterPro" id="IPR001638">
    <property type="entry name" value="Solute-binding_3/MltF_N"/>
</dbReference>
<geneLocation type="plasmid" evidence="4 5">
    <name>unnamed</name>
</geneLocation>
<accession>A0A410VIV0</accession>
<evidence type="ECO:0000313" key="6">
    <source>
        <dbReference type="Proteomes" id="UP000625079"/>
    </source>
</evidence>
<evidence type="ECO:0000259" key="2">
    <source>
        <dbReference type="SMART" id="SM00062"/>
    </source>
</evidence>
<dbReference type="RefSeq" id="WP_128929531.1">
    <property type="nucleotide sequence ID" value="NZ_BMHC01000007.1"/>
</dbReference>
<keyword evidence="4" id="KW-0614">Plasmid</keyword>
<keyword evidence="5" id="KW-1185">Reference proteome</keyword>
<evidence type="ECO:0000313" key="4">
    <source>
        <dbReference type="EMBL" id="QOZ64805.1"/>
    </source>
</evidence>
<proteinExistence type="predicted"/>
<reference evidence="3" key="1">
    <citation type="journal article" date="2014" name="Int. J. Syst. Evol. Microbiol.">
        <title>Complete genome sequence of Corynebacterium casei LMG S-19264T (=DSM 44701T), isolated from a smear-ripened cheese.</title>
        <authorList>
            <consortium name="US DOE Joint Genome Institute (JGI-PGF)"/>
            <person name="Walter F."/>
            <person name="Albersmeier A."/>
            <person name="Kalinowski J."/>
            <person name="Ruckert C."/>
        </authorList>
    </citation>
    <scope>NUCLEOTIDE SEQUENCE</scope>
    <source>
        <strain evidence="3">CGMCC 1.15034</strain>
    </source>
</reference>
<dbReference type="PANTHER" id="PTHR35936:SF17">
    <property type="entry name" value="ARGININE-BINDING EXTRACELLULAR PROTEIN ARTP"/>
    <property type="match status" value="1"/>
</dbReference>
<feature type="domain" description="Solute-binding protein family 3/N-terminal" evidence="2">
    <location>
        <begin position="49"/>
        <end position="277"/>
    </location>
</feature>
<dbReference type="OrthoDB" id="4577708at2"/>
<sequence>MGPWRVNGFTSQIAKVVALSAIVGLSIASWRVVSAAEIQVPDAVKTAGVLRMGLSNALPPLQFKDPETGEFRGMNVDIGREIAARLGVKAEFNEMLFAQYIPSLQTGRIDIIMGGLSDLPERHSIMEMVDYFRDFYQVYALSNSQLKELSDLCGKRAGAIRSTVWYKVMLAKSESDCVQKGMPAVKLIGTESTPDTRLQLTQGRIDAALQGFVEVPYMIAESKGLYKTIGEPFAPEFKAIGVRKGDVALRDAIADALDAMIKDGTYAKILARYQLSKLAISEVYLNSEPRK</sequence>
<reference evidence="4 5" key="2">
    <citation type="submission" date="2018-06" db="EMBL/GenBank/DDBJ databases">
        <title>Comparative genomics of rhizobia nodulating Arachis hypogaea in China.</title>
        <authorList>
            <person name="Li Y."/>
        </authorList>
    </citation>
    <scope>NUCLEOTIDE SEQUENCE [LARGE SCALE GENOMIC DNA]</scope>
    <source>
        <strain evidence="4 5">CCBAU 51658</strain>
        <plasmid evidence="4 5">unnamed</plasmid>
    </source>
</reference>
<dbReference type="Gene3D" id="3.40.190.10">
    <property type="entry name" value="Periplasmic binding protein-like II"/>
    <property type="match status" value="2"/>
</dbReference>
<organism evidence="3 6">
    <name type="scientific">Bradyrhizobium guangdongense</name>
    <dbReference type="NCBI Taxonomy" id="1325090"/>
    <lineage>
        <taxon>Bacteria</taxon>
        <taxon>Pseudomonadati</taxon>
        <taxon>Pseudomonadota</taxon>
        <taxon>Alphaproteobacteria</taxon>
        <taxon>Hyphomicrobiales</taxon>
        <taxon>Nitrobacteraceae</taxon>
        <taxon>Bradyrhizobium</taxon>
    </lineage>
</organism>
<keyword evidence="1" id="KW-0732">Signal</keyword>